<evidence type="ECO:0000259" key="3">
    <source>
        <dbReference type="Pfam" id="PF23024"/>
    </source>
</evidence>
<feature type="domain" description="AMP-binding enzyme C-terminal" evidence="3">
    <location>
        <begin position="166"/>
        <end position="268"/>
    </location>
</feature>
<dbReference type="PANTHER" id="PTHR22754">
    <property type="entry name" value="DISCO-INTERACTING PROTEIN 2 DIP2 -RELATED"/>
    <property type="match status" value="1"/>
</dbReference>
<reference evidence="5" key="1">
    <citation type="journal article" date="2019" name="Int. J. Syst. Evol. Microbiol.">
        <title>The Global Catalogue of Microorganisms (GCM) 10K type strain sequencing project: providing services to taxonomists for standard genome sequencing and annotation.</title>
        <authorList>
            <consortium name="The Broad Institute Genomics Platform"/>
            <consortium name="The Broad Institute Genome Sequencing Center for Infectious Disease"/>
            <person name="Wu L."/>
            <person name="Ma J."/>
        </authorList>
    </citation>
    <scope>NUCLEOTIDE SEQUENCE [LARGE SCALE GENOMIC DNA]</scope>
    <source>
        <strain evidence="5">NBRC 111756</strain>
    </source>
</reference>
<organism evidence="4 5">
    <name type="scientific">Marinobacterium aestuariivivens</name>
    <dbReference type="NCBI Taxonomy" id="1698799"/>
    <lineage>
        <taxon>Bacteria</taxon>
        <taxon>Pseudomonadati</taxon>
        <taxon>Pseudomonadota</taxon>
        <taxon>Gammaproteobacteria</taxon>
        <taxon>Oceanospirillales</taxon>
        <taxon>Oceanospirillaceae</taxon>
        <taxon>Marinobacterium</taxon>
    </lineage>
</organism>
<dbReference type="RefSeq" id="WP_379912946.1">
    <property type="nucleotide sequence ID" value="NZ_JBHSWE010000001.1"/>
</dbReference>
<name>A0ABW1ZXK8_9GAMM</name>
<evidence type="ECO:0000313" key="5">
    <source>
        <dbReference type="Proteomes" id="UP001596422"/>
    </source>
</evidence>
<feature type="domain" description="AMP-dependent synthetase/ligase" evidence="2">
    <location>
        <begin position="16"/>
        <end position="122"/>
    </location>
</feature>
<evidence type="ECO:0000313" key="4">
    <source>
        <dbReference type="EMBL" id="MFC6669926.1"/>
    </source>
</evidence>
<dbReference type="PANTHER" id="PTHR22754:SF32">
    <property type="entry name" value="DISCO-INTERACTING PROTEIN 2"/>
    <property type="match status" value="1"/>
</dbReference>
<dbReference type="Proteomes" id="UP001596422">
    <property type="component" value="Unassembled WGS sequence"/>
</dbReference>
<proteinExistence type="inferred from homology"/>
<keyword evidence="5" id="KW-1185">Reference proteome</keyword>
<dbReference type="InterPro" id="IPR025110">
    <property type="entry name" value="AMP-bd_C"/>
</dbReference>
<dbReference type="Pfam" id="PF00501">
    <property type="entry name" value="AMP-binding"/>
    <property type="match status" value="1"/>
</dbReference>
<dbReference type="InterPro" id="IPR000873">
    <property type="entry name" value="AMP-dep_synth/lig_dom"/>
</dbReference>
<dbReference type="EMBL" id="JBHSWE010000001">
    <property type="protein sequence ID" value="MFC6669926.1"/>
    <property type="molecule type" value="Genomic_DNA"/>
</dbReference>
<evidence type="ECO:0000256" key="1">
    <source>
        <dbReference type="ARBA" id="ARBA00006432"/>
    </source>
</evidence>
<sequence length="280" mass="30585">MDGGVERLGTCQRRHHAGLLRPFRPLGFDPAAFFPCYGMAETTLFVSGGPVGSGVQTLTFAPAAFDSGQLQPADEGRRVVNCGHITPRLEVRIVDPASGRLAGAERIGEIWVSGASVARGYLNNPQSNDEPFGARLLPDDGRRYFRTGDMGFVRDRMLYVTGRIKEMLILRGRNLYPYDIERSCSSHPDAAGNNGASVFTVELNGETRLAAIVEIRRNAFLNRDHAELRQELREAVMSAHDVGLDRLLLVKPGGIPKTTSGKVRRTACRELIAAEQALPA</sequence>
<dbReference type="Gene3D" id="3.30.300.30">
    <property type="match status" value="1"/>
</dbReference>
<protein>
    <submittedName>
        <fullName evidence="4">AMP-binding protein</fullName>
    </submittedName>
</protein>
<comment type="caution">
    <text evidence="4">The sequence shown here is derived from an EMBL/GenBank/DDBJ whole genome shotgun (WGS) entry which is preliminary data.</text>
</comment>
<dbReference type="Pfam" id="PF23024">
    <property type="entry name" value="AMP-dom_DIP2-like"/>
    <property type="match status" value="1"/>
</dbReference>
<dbReference type="InterPro" id="IPR045851">
    <property type="entry name" value="AMP-bd_C_sf"/>
</dbReference>
<gene>
    <name evidence="4" type="ORF">ACFQDL_07380</name>
</gene>
<dbReference type="SUPFAM" id="SSF56801">
    <property type="entry name" value="Acetyl-CoA synthetase-like"/>
    <property type="match status" value="1"/>
</dbReference>
<dbReference type="Gene3D" id="3.40.50.12780">
    <property type="entry name" value="N-terminal domain of ligase-like"/>
    <property type="match status" value="1"/>
</dbReference>
<comment type="similarity">
    <text evidence="1">Belongs to the ATP-dependent AMP-binding enzyme family.</text>
</comment>
<evidence type="ECO:0000259" key="2">
    <source>
        <dbReference type="Pfam" id="PF00501"/>
    </source>
</evidence>
<accession>A0ABW1ZXK8</accession>
<dbReference type="InterPro" id="IPR042099">
    <property type="entry name" value="ANL_N_sf"/>
</dbReference>